<reference evidence="1 2" key="1">
    <citation type="journal article" date="2018" name="PLoS Genet.">
        <title>Population sequencing reveals clonal diversity and ancestral inbreeding in the grapevine cultivar Chardonnay.</title>
        <authorList>
            <person name="Roach M.J."/>
            <person name="Johnson D.L."/>
            <person name="Bohlmann J."/>
            <person name="van Vuuren H.J."/>
            <person name="Jones S.J."/>
            <person name="Pretorius I.S."/>
            <person name="Schmidt S.A."/>
            <person name="Borneman A.R."/>
        </authorList>
    </citation>
    <scope>NUCLEOTIDE SEQUENCE [LARGE SCALE GENOMIC DNA]</scope>
    <source>
        <strain evidence="2">cv. Chardonnay</strain>
        <tissue evidence="1">Leaf</tissue>
    </source>
</reference>
<organism evidence="1 2">
    <name type="scientific">Vitis vinifera</name>
    <name type="common">Grape</name>
    <dbReference type="NCBI Taxonomy" id="29760"/>
    <lineage>
        <taxon>Eukaryota</taxon>
        <taxon>Viridiplantae</taxon>
        <taxon>Streptophyta</taxon>
        <taxon>Embryophyta</taxon>
        <taxon>Tracheophyta</taxon>
        <taxon>Spermatophyta</taxon>
        <taxon>Magnoliopsida</taxon>
        <taxon>eudicotyledons</taxon>
        <taxon>Gunneridae</taxon>
        <taxon>Pentapetalae</taxon>
        <taxon>rosids</taxon>
        <taxon>Vitales</taxon>
        <taxon>Vitaceae</taxon>
        <taxon>Viteae</taxon>
        <taxon>Vitis</taxon>
    </lineage>
</organism>
<proteinExistence type="predicted"/>
<evidence type="ECO:0000313" key="1">
    <source>
        <dbReference type="EMBL" id="RVW17781.1"/>
    </source>
</evidence>
<name>A0A438C3G4_VITVI</name>
<sequence>MWLLADGFKELVRKWWTEYPIAGSSSHCLVEKLKALKNILAWNKEVFGNVPFKKSEAFSHVQFWDSKERDNPLAIEEAEVRKEALEEYKKWALLEEASWR</sequence>
<protein>
    <submittedName>
        <fullName evidence="1">Uncharacterized protein</fullName>
    </submittedName>
</protein>
<evidence type="ECO:0000313" key="2">
    <source>
        <dbReference type="Proteomes" id="UP000288805"/>
    </source>
</evidence>
<dbReference type="EMBL" id="QGNW01002574">
    <property type="protein sequence ID" value="RVW17781.1"/>
    <property type="molecule type" value="Genomic_DNA"/>
</dbReference>
<dbReference type="AlphaFoldDB" id="A0A438C3G4"/>
<dbReference type="Proteomes" id="UP000288805">
    <property type="component" value="Unassembled WGS sequence"/>
</dbReference>
<comment type="caution">
    <text evidence="1">The sequence shown here is derived from an EMBL/GenBank/DDBJ whole genome shotgun (WGS) entry which is preliminary data.</text>
</comment>
<accession>A0A438C3G4</accession>
<gene>
    <name evidence="1" type="ORF">CK203_071739</name>
</gene>